<dbReference type="RefSeq" id="XP_066077390.1">
    <property type="nucleotide sequence ID" value="XM_066221293.1"/>
</dbReference>
<dbReference type="Proteomes" id="UP001355207">
    <property type="component" value="Chromosome 7"/>
</dbReference>
<evidence type="ECO:0000313" key="1">
    <source>
        <dbReference type="EMBL" id="WWC90627.1"/>
    </source>
</evidence>
<proteinExistence type="predicted"/>
<keyword evidence="2" id="KW-1185">Reference proteome</keyword>
<sequence length="179" mass="20168">MATPYRPTYVANPIINQPLIYPEPNPIIPMVQNYPVRYTYPTYPIMQQEPIMPIVQVQGPPTTIIKERYLPAPAPPPTTIIHRHSSPRPRLHTNVSTPTTIINKINNAPPIVNTPPPPPPMRPIHINRTTTFRFPKGMLSNMNNSPPAPTTPMIKPTIRTITTINRTTRRTTTKGHGRS</sequence>
<evidence type="ECO:0000313" key="2">
    <source>
        <dbReference type="Proteomes" id="UP001355207"/>
    </source>
</evidence>
<dbReference type="GeneID" id="91096233"/>
<name>A0AAX4K145_9TREE</name>
<reference evidence="1 2" key="1">
    <citation type="submission" date="2024-01" db="EMBL/GenBank/DDBJ databases">
        <title>Comparative genomics of Cryptococcus and Kwoniella reveals pathogenesis evolution and contrasting modes of karyotype evolution via chromosome fusion or intercentromeric recombination.</title>
        <authorList>
            <person name="Coelho M.A."/>
            <person name="David-Palma M."/>
            <person name="Shea T."/>
            <person name="Bowers K."/>
            <person name="McGinley-Smith S."/>
            <person name="Mohammad A.W."/>
            <person name="Gnirke A."/>
            <person name="Yurkov A.M."/>
            <person name="Nowrousian M."/>
            <person name="Sun S."/>
            <person name="Cuomo C.A."/>
            <person name="Heitman J."/>
        </authorList>
    </citation>
    <scope>NUCLEOTIDE SEQUENCE [LARGE SCALE GENOMIC DNA]</scope>
    <source>
        <strain evidence="1 2">CBS 6074</strain>
    </source>
</reference>
<organism evidence="1 2">
    <name type="scientific">Kwoniella dendrophila CBS 6074</name>
    <dbReference type="NCBI Taxonomy" id="1295534"/>
    <lineage>
        <taxon>Eukaryota</taxon>
        <taxon>Fungi</taxon>
        <taxon>Dikarya</taxon>
        <taxon>Basidiomycota</taxon>
        <taxon>Agaricomycotina</taxon>
        <taxon>Tremellomycetes</taxon>
        <taxon>Tremellales</taxon>
        <taxon>Cryptococcaceae</taxon>
        <taxon>Kwoniella</taxon>
    </lineage>
</organism>
<accession>A0AAX4K145</accession>
<dbReference type="AlphaFoldDB" id="A0AAX4K145"/>
<protein>
    <submittedName>
        <fullName evidence="1">Uncharacterized protein</fullName>
    </submittedName>
</protein>
<gene>
    <name evidence="1" type="ORF">L201_005563</name>
</gene>
<dbReference type="EMBL" id="CP144104">
    <property type="protein sequence ID" value="WWC90627.1"/>
    <property type="molecule type" value="Genomic_DNA"/>
</dbReference>